<evidence type="ECO:0000256" key="5">
    <source>
        <dbReference type="ARBA" id="ARBA00023136"/>
    </source>
</evidence>
<accession>A0A9N9T417</accession>
<keyword evidence="4 6" id="KW-1133">Transmembrane helix</keyword>
<name>A0A9N9T417_DIABA</name>
<keyword evidence="2" id="KW-1003">Cell membrane</keyword>
<evidence type="ECO:0000313" key="8">
    <source>
        <dbReference type="Proteomes" id="UP001153709"/>
    </source>
</evidence>
<evidence type="ECO:0000256" key="1">
    <source>
        <dbReference type="ARBA" id="ARBA00004651"/>
    </source>
</evidence>
<evidence type="ECO:0000256" key="3">
    <source>
        <dbReference type="ARBA" id="ARBA00022692"/>
    </source>
</evidence>
<dbReference type="GO" id="GO:0005886">
    <property type="term" value="C:plasma membrane"/>
    <property type="evidence" value="ECO:0007669"/>
    <property type="project" value="UniProtKB-SubCell"/>
</dbReference>
<comment type="subcellular location">
    <subcellularLocation>
        <location evidence="1">Cell membrane</location>
        <topology evidence="1">Multi-pass membrane protein</topology>
    </subcellularLocation>
</comment>
<dbReference type="GO" id="GO:0050909">
    <property type="term" value="P:sensory perception of taste"/>
    <property type="evidence" value="ECO:0007669"/>
    <property type="project" value="InterPro"/>
</dbReference>
<evidence type="ECO:0000256" key="2">
    <source>
        <dbReference type="ARBA" id="ARBA00022475"/>
    </source>
</evidence>
<dbReference type="Pfam" id="PF08395">
    <property type="entry name" value="7tm_7"/>
    <property type="match status" value="1"/>
</dbReference>
<dbReference type="InterPro" id="IPR013604">
    <property type="entry name" value="7TM_chemorcpt"/>
</dbReference>
<evidence type="ECO:0000313" key="7">
    <source>
        <dbReference type="EMBL" id="CAG9836515.1"/>
    </source>
</evidence>
<evidence type="ECO:0000256" key="6">
    <source>
        <dbReference type="SAM" id="Phobius"/>
    </source>
</evidence>
<dbReference type="EMBL" id="OU898281">
    <property type="protein sequence ID" value="CAG9836515.1"/>
    <property type="molecule type" value="Genomic_DNA"/>
</dbReference>
<keyword evidence="5 6" id="KW-0472">Membrane</keyword>
<keyword evidence="8" id="KW-1185">Reference proteome</keyword>
<sequence length="124" mass="14448">MYLNKINIFLEILKHEEKASLAEYIGDIVYVVTLGIWVLTWARGGDNIDQTGINIIDRYRVLQTKINDPVMKEQVVYFIRFLQKLRPELTACGFTTINRKLITSFFITLTPYIVIVLQIHTNID</sequence>
<gene>
    <name evidence="7" type="ORF">DIABBA_LOCUS9598</name>
</gene>
<feature type="transmembrane region" description="Helical" evidence="6">
    <location>
        <begin position="21"/>
        <end position="42"/>
    </location>
</feature>
<organism evidence="7 8">
    <name type="scientific">Diabrotica balteata</name>
    <name type="common">Banded cucumber beetle</name>
    <dbReference type="NCBI Taxonomy" id="107213"/>
    <lineage>
        <taxon>Eukaryota</taxon>
        <taxon>Metazoa</taxon>
        <taxon>Ecdysozoa</taxon>
        <taxon>Arthropoda</taxon>
        <taxon>Hexapoda</taxon>
        <taxon>Insecta</taxon>
        <taxon>Pterygota</taxon>
        <taxon>Neoptera</taxon>
        <taxon>Endopterygota</taxon>
        <taxon>Coleoptera</taxon>
        <taxon>Polyphaga</taxon>
        <taxon>Cucujiformia</taxon>
        <taxon>Chrysomeloidea</taxon>
        <taxon>Chrysomelidae</taxon>
        <taxon>Galerucinae</taxon>
        <taxon>Diabroticina</taxon>
        <taxon>Diabroticites</taxon>
        <taxon>Diabrotica</taxon>
    </lineage>
</organism>
<dbReference type="AlphaFoldDB" id="A0A9N9T417"/>
<proteinExistence type="predicted"/>
<protein>
    <submittedName>
        <fullName evidence="7">Uncharacterized protein</fullName>
    </submittedName>
</protein>
<dbReference type="Proteomes" id="UP001153709">
    <property type="component" value="Chromosome 6"/>
</dbReference>
<keyword evidence="3 6" id="KW-0812">Transmembrane</keyword>
<evidence type="ECO:0000256" key="4">
    <source>
        <dbReference type="ARBA" id="ARBA00022989"/>
    </source>
</evidence>
<reference evidence="7" key="1">
    <citation type="submission" date="2022-01" db="EMBL/GenBank/DDBJ databases">
        <authorList>
            <person name="King R."/>
        </authorList>
    </citation>
    <scope>NUCLEOTIDE SEQUENCE</scope>
</reference>